<keyword evidence="2 5" id="KW-0808">Transferase</keyword>
<protein>
    <recommendedName>
        <fullName evidence="5">Polyamine aminopropyltransferase</fullName>
    </recommendedName>
    <alternativeName>
        <fullName evidence="5">Putrescine aminopropyltransferase</fullName>
        <shortName evidence="5">PAPT</shortName>
    </alternativeName>
    <alternativeName>
        <fullName evidence="5">Spermidine synthase</fullName>
        <shortName evidence="5">SPDS</shortName>
        <shortName evidence="5">SPDSY</shortName>
        <ecNumber evidence="5">2.5.1.16</ecNumber>
    </alternativeName>
</protein>
<keyword evidence="3 5" id="KW-0745">Spermidine biosynthesis</keyword>
<evidence type="ECO:0000256" key="4">
    <source>
        <dbReference type="ARBA" id="ARBA00023115"/>
    </source>
</evidence>
<dbReference type="PANTHER" id="PTHR11558">
    <property type="entry name" value="SPERMIDINE/SPERMINE SYNTHASE"/>
    <property type="match status" value="1"/>
</dbReference>
<dbReference type="InterPro" id="IPR035246">
    <property type="entry name" value="Spermidine_synt_N"/>
</dbReference>
<dbReference type="PROSITE" id="PS51006">
    <property type="entry name" value="PABS_2"/>
    <property type="match status" value="1"/>
</dbReference>
<dbReference type="RefSeq" id="WP_068548680.1">
    <property type="nucleotide sequence ID" value="NZ_AP013035.1"/>
</dbReference>
<evidence type="ECO:0000256" key="5">
    <source>
        <dbReference type="HAMAP-Rule" id="MF_00198"/>
    </source>
</evidence>
<evidence type="ECO:0000313" key="11">
    <source>
        <dbReference type="Proteomes" id="UP000063234"/>
    </source>
</evidence>
<dbReference type="Pfam" id="PF17284">
    <property type="entry name" value="Spermine_synt_N"/>
    <property type="match status" value="1"/>
</dbReference>
<dbReference type="Pfam" id="PF01564">
    <property type="entry name" value="Spermine_synth"/>
    <property type="match status" value="1"/>
</dbReference>
<feature type="binding site" evidence="5">
    <location>
        <position position="106"/>
    </location>
    <ligand>
        <name>S-methyl-5'-thioadenosine</name>
        <dbReference type="ChEBI" id="CHEBI:17509"/>
    </ligand>
</feature>
<dbReference type="PROSITE" id="PS01330">
    <property type="entry name" value="PABS_1"/>
    <property type="match status" value="1"/>
</dbReference>
<dbReference type="Gene3D" id="2.30.140.10">
    <property type="entry name" value="Spermidine synthase, tetramerisation domain"/>
    <property type="match status" value="1"/>
</dbReference>
<dbReference type="GO" id="GO:0004766">
    <property type="term" value="F:spermidine synthase activity"/>
    <property type="evidence" value="ECO:0007669"/>
    <property type="project" value="UniProtKB-UniRule"/>
</dbReference>
<feature type="binding site" evidence="5">
    <location>
        <position position="62"/>
    </location>
    <ligand>
        <name>spermidine</name>
        <dbReference type="ChEBI" id="CHEBI:57834"/>
    </ligand>
</feature>
<dbReference type="OrthoDB" id="9793120at2"/>
<evidence type="ECO:0000256" key="3">
    <source>
        <dbReference type="ARBA" id="ARBA00023066"/>
    </source>
</evidence>
<comment type="similarity">
    <text evidence="1 5 7">Belongs to the spermidine/spermine synthase family.</text>
</comment>
<feature type="binding site" evidence="5">
    <location>
        <position position="163"/>
    </location>
    <ligand>
        <name>S-methyl-5'-thioadenosine</name>
        <dbReference type="ChEBI" id="CHEBI:17509"/>
    </ligand>
</feature>
<dbReference type="InterPro" id="IPR030374">
    <property type="entry name" value="PABS"/>
</dbReference>
<dbReference type="InterPro" id="IPR029063">
    <property type="entry name" value="SAM-dependent_MTases_sf"/>
</dbReference>
<evidence type="ECO:0000313" key="10">
    <source>
        <dbReference type="EMBL" id="BAT70926.1"/>
    </source>
</evidence>
<dbReference type="EC" id="2.5.1.16" evidence="5"/>
<feature type="binding site" evidence="5">
    <location>
        <position position="86"/>
    </location>
    <ligand>
        <name>spermidine</name>
        <dbReference type="ChEBI" id="CHEBI:57834"/>
    </ligand>
</feature>
<dbReference type="NCBIfam" id="NF002010">
    <property type="entry name" value="PRK00811.1"/>
    <property type="match status" value="1"/>
</dbReference>
<dbReference type="NCBIfam" id="TIGR00417">
    <property type="entry name" value="speE"/>
    <property type="match status" value="1"/>
</dbReference>
<keyword evidence="11" id="KW-1185">Reference proteome</keyword>
<comment type="function">
    <text evidence="5">Catalyzes the irreversible transfer of a propylamine group from the amino donor S-adenosylmethioninamine (decarboxy-AdoMet) to putrescine (1,4-diaminobutane) to yield spermidine.</text>
</comment>
<evidence type="ECO:0000256" key="7">
    <source>
        <dbReference type="RuleBase" id="RU003836"/>
    </source>
</evidence>
<dbReference type="SUPFAM" id="SSF53335">
    <property type="entry name" value="S-adenosyl-L-methionine-dependent methyltransferases"/>
    <property type="match status" value="1"/>
</dbReference>
<dbReference type="STRING" id="1298851.TST_0116"/>
<reference evidence="11" key="1">
    <citation type="journal article" date="2018" name="Science">
        <title>A primordial and reversible TCA cycle in a facultatively chemolithoautotrophic thermophile.</title>
        <authorList>
            <person name="Nunoura T."/>
            <person name="Chikaraishi Y."/>
            <person name="Izaki R."/>
            <person name="Suwa T."/>
            <person name="Sato T."/>
            <person name="Harada T."/>
            <person name="Mori K."/>
            <person name="Kato Y."/>
            <person name="Miyazaki M."/>
            <person name="Shimamura S."/>
            <person name="Yanagawa K."/>
            <person name="Shuto A."/>
            <person name="Ohkouchi N."/>
            <person name="Fujita N."/>
            <person name="Takaki Y."/>
            <person name="Atomi H."/>
            <person name="Takai K."/>
        </authorList>
    </citation>
    <scope>NUCLEOTIDE SEQUENCE [LARGE SCALE GENOMIC DNA]</scope>
    <source>
        <strain evidence="11">DSM 17441 / JCM 13301 / NBRC 103674 / ABI70S6</strain>
    </source>
</reference>
<name>A0A0S3QRG3_THET7</name>
<accession>A0A0S3QRG3</accession>
<dbReference type="EMBL" id="AP013035">
    <property type="protein sequence ID" value="BAT70926.1"/>
    <property type="molecule type" value="Genomic_DNA"/>
</dbReference>
<evidence type="ECO:0000256" key="1">
    <source>
        <dbReference type="ARBA" id="ARBA00007867"/>
    </source>
</evidence>
<proteinExistence type="inferred from homology"/>
<comment type="pathway">
    <text evidence="5">Amine and polyamine biosynthesis; spermidine biosynthesis; spermidine from putrescine: step 1/1.</text>
</comment>
<feature type="binding site" evidence="5">
    <location>
        <begin position="137"/>
        <end position="138"/>
    </location>
    <ligand>
        <name>S-methyl-5'-thioadenosine</name>
        <dbReference type="ChEBI" id="CHEBI:17509"/>
    </ligand>
</feature>
<feature type="domain" description="PABS" evidence="9">
    <location>
        <begin position="2"/>
        <end position="235"/>
    </location>
</feature>
<evidence type="ECO:0000256" key="8">
    <source>
        <dbReference type="RuleBase" id="RU003837"/>
    </source>
</evidence>
<dbReference type="AlphaFoldDB" id="A0A0S3QRG3"/>
<dbReference type="UniPathway" id="UPA00248">
    <property type="reaction ID" value="UER00314"/>
</dbReference>
<dbReference type="InterPro" id="IPR030373">
    <property type="entry name" value="PABS_CS"/>
</dbReference>
<evidence type="ECO:0000259" key="9">
    <source>
        <dbReference type="PROSITE" id="PS51006"/>
    </source>
</evidence>
<feature type="binding site" evidence="5">
    <location>
        <begin position="156"/>
        <end position="159"/>
    </location>
    <ligand>
        <name>spermidine</name>
        <dbReference type="ChEBI" id="CHEBI:57834"/>
    </ligand>
</feature>
<dbReference type="HAMAP" id="MF_00198">
    <property type="entry name" value="Spermidine_synth"/>
    <property type="match status" value="1"/>
</dbReference>
<dbReference type="CDD" id="cd02440">
    <property type="entry name" value="AdoMet_MTases"/>
    <property type="match status" value="1"/>
</dbReference>
<dbReference type="GO" id="GO:0005829">
    <property type="term" value="C:cytosol"/>
    <property type="evidence" value="ECO:0007669"/>
    <property type="project" value="TreeGrafter"/>
</dbReference>
<gene>
    <name evidence="5 10" type="primary">speE</name>
    <name evidence="10" type="ORF">TST_0116</name>
</gene>
<dbReference type="PATRIC" id="fig|1298851.3.peg.119"/>
<evidence type="ECO:0000256" key="6">
    <source>
        <dbReference type="PROSITE-ProRule" id="PRU00354"/>
    </source>
</evidence>
<keyword evidence="4 5" id="KW-0620">Polyamine biosynthesis</keyword>
<comment type="subunit">
    <text evidence="5">Homodimer or homotetramer.</text>
</comment>
<dbReference type="InterPro" id="IPR037163">
    <property type="entry name" value="Spermidine_synt_N_sf"/>
</dbReference>
<feature type="binding site" evidence="5">
    <location>
        <position position="31"/>
    </location>
    <ligand>
        <name>S-methyl-5'-thioadenosine</name>
        <dbReference type="ChEBI" id="CHEBI:17509"/>
    </ligand>
</feature>
<dbReference type="KEGG" id="ttk:TST_0116"/>
<dbReference type="NCBIfam" id="NF037959">
    <property type="entry name" value="MFS_SpdSyn"/>
    <property type="match status" value="1"/>
</dbReference>
<dbReference type="GO" id="GO:0008295">
    <property type="term" value="P:spermidine biosynthetic process"/>
    <property type="evidence" value="ECO:0007669"/>
    <property type="project" value="UniProtKB-UniRule"/>
</dbReference>
<comment type="catalytic activity">
    <reaction evidence="5 8">
        <text>S-adenosyl 3-(methylsulfanyl)propylamine + putrescine = S-methyl-5'-thioadenosine + spermidine + H(+)</text>
        <dbReference type="Rhea" id="RHEA:12721"/>
        <dbReference type="ChEBI" id="CHEBI:15378"/>
        <dbReference type="ChEBI" id="CHEBI:17509"/>
        <dbReference type="ChEBI" id="CHEBI:57443"/>
        <dbReference type="ChEBI" id="CHEBI:57834"/>
        <dbReference type="ChEBI" id="CHEBI:326268"/>
        <dbReference type="EC" id="2.5.1.16"/>
    </reaction>
</comment>
<feature type="active site" description="Proton acceptor" evidence="5 6">
    <location>
        <position position="156"/>
    </location>
</feature>
<evidence type="ECO:0000256" key="2">
    <source>
        <dbReference type="ARBA" id="ARBA00022679"/>
    </source>
</evidence>
<organism evidence="10 11">
    <name type="scientific">Thermosulfidibacter takaii (strain DSM 17441 / JCM 13301 / NBRC 103674 / ABI70S6)</name>
    <dbReference type="NCBI Taxonomy" id="1298851"/>
    <lineage>
        <taxon>Bacteria</taxon>
        <taxon>Pseudomonadati</taxon>
        <taxon>Thermosulfidibacterota</taxon>
        <taxon>Thermosulfidibacteria</taxon>
        <taxon>Thermosulfidibacterales</taxon>
        <taxon>Thermosulfidibacteraceae</taxon>
    </lineage>
</organism>
<dbReference type="InterPro" id="IPR001045">
    <property type="entry name" value="Spermi_synthase"/>
</dbReference>
<dbReference type="PANTHER" id="PTHR11558:SF11">
    <property type="entry name" value="SPERMIDINE SYNTHASE"/>
    <property type="match status" value="1"/>
</dbReference>
<sequence length="279" mass="31166">MELWFTERYPQGWGITFKIDKALASVRSPYQRIDVLETVGHGKLLVIDGCVMFTEADEFVYHEMLTHVALFSHPDPKKVLIIGGGDGGAAREILRHPSVEKVVLVDIDEDVIKVSKQYFPTVACRLDDPKVQVLAEDGVKYLEQCEEGAFDIILVDSTDPVGPAVGLFEKPFFEKCFRALNDNGIMAAQSGSPYFQLDLVGKVHRTVAEVFPIVHTYIAGTPSYGGMWTFVIGSKGQDPSEGPVRQDDQLLKELKYYNYHIHKGAFALPNYILDVIGKR</sequence>
<dbReference type="Proteomes" id="UP000063234">
    <property type="component" value="Chromosome"/>
</dbReference>
<dbReference type="Gene3D" id="3.40.50.150">
    <property type="entry name" value="Vaccinia Virus protein VP39"/>
    <property type="match status" value="1"/>
</dbReference>